<dbReference type="SUPFAM" id="SSF52266">
    <property type="entry name" value="SGNH hydrolase"/>
    <property type="match status" value="1"/>
</dbReference>
<evidence type="ECO:0000259" key="1">
    <source>
        <dbReference type="Pfam" id="PF13472"/>
    </source>
</evidence>
<dbReference type="Pfam" id="PF13472">
    <property type="entry name" value="Lipase_GDSL_2"/>
    <property type="match status" value="1"/>
</dbReference>
<name>A0A246WKS8_9BURK</name>
<proteinExistence type="predicted"/>
<dbReference type="Proteomes" id="UP000197596">
    <property type="component" value="Unassembled WGS sequence"/>
</dbReference>
<dbReference type="InterPro" id="IPR036514">
    <property type="entry name" value="SGNH_hydro_sf"/>
</dbReference>
<evidence type="ECO:0000313" key="2">
    <source>
        <dbReference type="EMBL" id="OWY26843.1"/>
    </source>
</evidence>
<gene>
    <name evidence="2" type="ORF">CEJ42_22155</name>
</gene>
<feature type="domain" description="SGNH hydrolase-type esterase" evidence="1">
    <location>
        <begin position="56"/>
        <end position="221"/>
    </location>
</feature>
<dbReference type="GO" id="GO:0016788">
    <property type="term" value="F:hydrolase activity, acting on ester bonds"/>
    <property type="evidence" value="ECO:0007669"/>
    <property type="project" value="UniProtKB-ARBA"/>
</dbReference>
<dbReference type="EMBL" id="NJGU01000015">
    <property type="protein sequence ID" value="OWY26843.1"/>
    <property type="molecule type" value="Genomic_DNA"/>
</dbReference>
<accession>A0A246WKS8</accession>
<sequence length="251" mass="26647">MLILAKILLGPLLLAQGKWLRKTALRLPEAAGPRLGVEHPPGAAAAAPAEALRLLVVGDSSAAGVGVEHQEQALALPLARHLAARSGRAVAWQLVAQSGVNSLEALDLLARHEIGPAAVLVVALGTNDVTSQMPPRQYVANLRLLAERLMARAGVAHIVFTGLPPLHTLPAAPQPLRWYLGRYARKLDSALRAWIAQDPALRYCSLQWALPHEMAIDKFHPGHGQYAQWARMAAEIIESGLAGGAGRDGAA</sequence>
<protein>
    <submittedName>
        <fullName evidence="2">Lysophospholipase</fullName>
    </submittedName>
</protein>
<dbReference type="AlphaFoldDB" id="A0A246WKS8"/>
<dbReference type="RefSeq" id="WP_088752572.1">
    <property type="nucleotide sequence ID" value="NZ_CP193789.1"/>
</dbReference>
<reference evidence="2 3" key="1">
    <citation type="submission" date="2017-06" db="EMBL/GenBank/DDBJ databases">
        <title>Herbaspirillum phytohormonus sp. nov., isolated from the root nodule of Robinia pseudoacacia in lead-zinc mine.</title>
        <authorList>
            <person name="Fan M."/>
            <person name="Lin Y."/>
        </authorList>
    </citation>
    <scope>NUCLEOTIDE SEQUENCE [LARGE SCALE GENOMIC DNA]</scope>
    <source>
        <strain evidence="2 3">HZ10</strain>
    </source>
</reference>
<comment type="caution">
    <text evidence="2">The sequence shown here is derived from an EMBL/GenBank/DDBJ whole genome shotgun (WGS) entry which is preliminary data.</text>
</comment>
<evidence type="ECO:0000313" key="3">
    <source>
        <dbReference type="Proteomes" id="UP000197596"/>
    </source>
</evidence>
<dbReference type="Gene3D" id="3.40.50.1110">
    <property type="entry name" value="SGNH hydrolase"/>
    <property type="match status" value="1"/>
</dbReference>
<dbReference type="InterPro" id="IPR013830">
    <property type="entry name" value="SGNH_hydro"/>
</dbReference>
<dbReference type="CDD" id="cd01836">
    <property type="entry name" value="FeeA_FeeB_like"/>
    <property type="match status" value="1"/>
</dbReference>
<organism evidence="2 3">
    <name type="scientific">Herbaspirillum robiniae</name>
    <dbReference type="NCBI Taxonomy" id="2014887"/>
    <lineage>
        <taxon>Bacteria</taxon>
        <taxon>Pseudomonadati</taxon>
        <taxon>Pseudomonadota</taxon>
        <taxon>Betaproteobacteria</taxon>
        <taxon>Burkholderiales</taxon>
        <taxon>Oxalobacteraceae</taxon>
        <taxon>Herbaspirillum</taxon>
    </lineage>
</organism>